<organism evidence="1 2">
    <name type="scientific">Labeo rohita</name>
    <name type="common">Indian major carp</name>
    <name type="synonym">Cyprinus rohita</name>
    <dbReference type="NCBI Taxonomy" id="84645"/>
    <lineage>
        <taxon>Eukaryota</taxon>
        <taxon>Metazoa</taxon>
        <taxon>Chordata</taxon>
        <taxon>Craniata</taxon>
        <taxon>Vertebrata</taxon>
        <taxon>Euteleostomi</taxon>
        <taxon>Actinopterygii</taxon>
        <taxon>Neopterygii</taxon>
        <taxon>Teleostei</taxon>
        <taxon>Ostariophysi</taxon>
        <taxon>Cypriniformes</taxon>
        <taxon>Cyprinidae</taxon>
        <taxon>Labeoninae</taxon>
        <taxon>Labeonini</taxon>
        <taxon>Labeo</taxon>
    </lineage>
</organism>
<proteinExistence type="predicted"/>
<keyword evidence="2" id="KW-1185">Reference proteome</keyword>
<protein>
    <recommendedName>
        <fullName evidence="3">LINE-1 type transposase domain-containing 1</fullName>
    </recommendedName>
</protein>
<sequence>MSEEESFTLAEEEFPALPVTPCKSPAAKKMASDDTSVDVSSQLDCIKQLINCRSDAIEQKISDLNGKVDAVTSELKSVAAKVMCLERRVDQVEQPISQMQRRMDDLETYMRRRNLKLIGIPEVADENIRLEVVRICQAVLPSEKEKCSEVVDVVHRLGKPQPGSGGGRPRATIIQFSTRTYRDAIWKAARNSSYLRDNGLQFREDFSKGDRERRMKLWPEVQKARAAGKTAYFVGARAFVQGEGLLTDCAVLLFQWGKDNECPLKELYLLWLPWLCCTGKESPICRGVRSVTPTDGGLMLRLKGAAALLHR</sequence>
<dbReference type="PANTHER" id="PTHR11505">
    <property type="entry name" value="L1 TRANSPOSABLE ELEMENT-RELATED"/>
    <property type="match status" value="1"/>
</dbReference>
<dbReference type="InterPro" id="IPR004244">
    <property type="entry name" value="Transposase_22"/>
</dbReference>
<evidence type="ECO:0000313" key="1">
    <source>
        <dbReference type="EMBL" id="RXN14508.1"/>
    </source>
</evidence>
<reference evidence="1 2" key="1">
    <citation type="submission" date="2018-03" db="EMBL/GenBank/DDBJ databases">
        <title>Draft genome sequence of Rohu Carp (Labeo rohita).</title>
        <authorList>
            <person name="Das P."/>
            <person name="Kushwaha B."/>
            <person name="Joshi C.G."/>
            <person name="Kumar D."/>
            <person name="Nagpure N.S."/>
            <person name="Sahoo L."/>
            <person name="Das S.P."/>
            <person name="Bit A."/>
            <person name="Patnaik S."/>
            <person name="Meher P.K."/>
            <person name="Jayasankar P."/>
            <person name="Koringa P.G."/>
            <person name="Patel N.V."/>
            <person name="Hinsu A.T."/>
            <person name="Kumar R."/>
            <person name="Pandey M."/>
            <person name="Agarwal S."/>
            <person name="Srivastava S."/>
            <person name="Singh M."/>
            <person name="Iquebal M.A."/>
            <person name="Jaiswal S."/>
            <person name="Angadi U.B."/>
            <person name="Kumar N."/>
            <person name="Raza M."/>
            <person name="Shah T.M."/>
            <person name="Rai A."/>
            <person name="Jena J.K."/>
        </authorList>
    </citation>
    <scope>NUCLEOTIDE SEQUENCE [LARGE SCALE GENOMIC DNA]</scope>
    <source>
        <strain evidence="1">DASCIFA01</strain>
        <tissue evidence="1">Testis</tissue>
    </source>
</reference>
<dbReference type="Gene3D" id="3.30.70.1820">
    <property type="entry name" value="L1 transposable element, RRM domain"/>
    <property type="match status" value="1"/>
</dbReference>
<evidence type="ECO:0008006" key="3">
    <source>
        <dbReference type="Google" id="ProtNLM"/>
    </source>
</evidence>
<dbReference type="EMBL" id="QBIY01012904">
    <property type="protein sequence ID" value="RXN14508.1"/>
    <property type="molecule type" value="Genomic_DNA"/>
</dbReference>
<evidence type="ECO:0000313" key="2">
    <source>
        <dbReference type="Proteomes" id="UP000290572"/>
    </source>
</evidence>
<gene>
    <name evidence="1" type="ORF">ROHU_009051</name>
</gene>
<dbReference type="STRING" id="84645.A0A498M125"/>
<accession>A0A498M125</accession>
<name>A0A498M125_LABRO</name>
<dbReference type="Proteomes" id="UP000290572">
    <property type="component" value="Unassembled WGS sequence"/>
</dbReference>
<dbReference type="AlphaFoldDB" id="A0A498M125"/>
<comment type="caution">
    <text evidence="1">The sequence shown here is derived from an EMBL/GenBank/DDBJ whole genome shotgun (WGS) entry which is preliminary data.</text>
</comment>
<dbReference type="Gene3D" id="1.20.5.340">
    <property type="match status" value="1"/>
</dbReference>
<dbReference type="SUPFAM" id="SSF57997">
    <property type="entry name" value="Tropomyosin"/>
    <property type="match status" value="1"/>
</dbReference>